<evidence type="ECO:0000313" key="3">
    <source>
        <dbReference type="EMBL" id="MEA0970819.1"/>
    </source>
</evidence>
<name>A0ABU5NCD9_9RICK</name>
<dbReference type="PANTHER" id="PTHR34606">
    <property type="entry name" value="BON DOMAIN-CONTAINING PROTEIN"/>
    <property type="match status" value="1"/>
</dbReference>
<dbReference type="PROSITE" id="PS50914">
    <property type="entry name" value="BON"/>
    <property type="match status" value="2"/>
</dbReference>
<dbReference type="InterPro" id="IPR014004">
    <property type="entry name" value="Transpt-assoc_nodulatn_dom_bac"/>
</dbReference>
<evidence type="ECO:0000259" key="2">
    <source>
        <dbReference type="PROSITE" id="PS50914"/>
    </source>
</evidence>
<proteinExistence type="predicted"/>
<gene>
    <name evidence="3" type="ORF">Megvenef_00788</name>
</gene>
<protein>
    <submittedName>
        <fullName evidence="3">BON domain-containing protein</fullName>
    </submittedName>
</protein>
<dbReference type="InterPro" id="IPR051686">
    <property type="entry name" value="Lipoprotein_DolP"/>
</dbReference>
<feature type="chain" id="PRO_5047259418" evidence="1">
    <location>
        <begin position="21"/>
        <end position="253"/>
    </location>
</feature>
<evidence type="ECO:0000256" key="1">
    <source>
        <dbReference type="SAM" id="SignalP"/>
    </source>
</evidence>
<dbReference type="Proteomes" id="UP001291687">
    <property type="component" value="Unassembled WGS sequence"/>
</dbReference>
<keyword evidence="1" id="KW-0732">Signal</keyword>
<sequence length="253" mass="28634">MTREITVKIFYILFAFSSLTSCLPAVFTGAAGSAMEFAKDRPANETLTDARISAGIKAEFIKKDFRYLYTKIKIEVVQGRVLLTGTIDKEEDAVKAVEIAWNQKDVTEVINELKVDKNSRHFDLLQYTRDTMITSQIKSKTFVNRDIKFVNYTVITINDVVYLFGIARSEEELEKVANIASNVYGVQKVVSHVKISDMIQTDKSKGREKEKEVKEVSGKFIDDDKVTVVEPASVEPVDVKEDNNVNQSVKDDW</sequence>
<dbReference type="SMART" id="SM00749">
    <property type="entry name" value="BON"/>
    <property type="match status" value="2"/>
</dbReference>
<dbReference type="InterPro" id="IPR007055">
    <property type="entry name" value="BON_dom"/>
</dbReference>
<comment type="caution">
    <text evidence="3">The sequence shown here is derived from an EMBL/GenBank/DDBJ whole genome shotgun (WGS) entry which is preliminary data.</text>
</comment>
<accession>A0ABU5NCD9</accession>
<keyword evidence="4" id="KW-1185">Reference proteome</keyword>
<dbReference type="Pfam" id="PF04972">
    <property type="entry name" value="BON"/>
    <property type="match status" value="2"/>
</dbReference>
<organism evidence="3 4">
    <name type="scientific">Candidatus Megaera venefica</name>
    <dbReference type="NCBI Taxonomy" id="2055910"/>
    <lineage>
        <taxon>Bacteria</taxon>
        <taxon>Pseudomonadati</taxon>
        <taxon>Pseudomonadota</taxon>
        <taxon>Alphaproteobacteria</taxon>
        <taxon>Rickettsiales</taxon>
        <taxon>Rickettsiaceae</taxon>
        <taxon>Candidatus Megaera</taxon>
    </lineage>
</organism>
<feature type="domain" description="BON" evidence="2">
    <location>
        <begin position="48"/>
        <end position="117"/>
    </location>
</feature>
<dbReference type="PANTHER" id="PTHR34606:SF15">
    <property type="entry name" value="BON DOMAIN-CONTAINING PROTEIN"/>
    <property type="match status" value="1"/>
</dbReference>
<feature type="signal peptide" evidence="1">
    <location>
        <begin position="1"/>
        <end position="20"/>
    </location>
</feature>
<feature type="domain" description="BON" evidence="2">
    <location>
        <begin position="129"/>
        <end position="197"/>
    </location>
</feature>
<evidence type="ECO:0000313" key="4">
    <source>
        <dbReference type="Proteomes" id="UP001291687"/>
    </source>
</evidence>
<dbReference type="PROSITE" id="PS51257">
    <property type="entry name" value="PROKAR_LIPOPROTEIN"/>
    <property type="match status" value="1"/>
</dbReference>
<dbReference type="EMBL" id="JARJFB010000049">
    <property type="protein sequence ID" value="MEA0970819.1"/>
    <property type="molecule type" value="Genomic_DNA"/>
</dbReference>
<dbReference type="Gene3D" id="3.30.1340.30">
    <property type="match status" value="1"/>
</dbReference>
<reference evidence="3 4" key="1">
    <citation type="submission" date="2023-03" db="EMBL/GenBank/DDBJ databases">
        <title>Host association and intracellularity evolved multiple times independently in the Rickettsiales.</title>
        <authorList>
            <person name="Castelli M."/>
            <person name="Nardi T."/>
            <person name="Gammuto L."/>
            <person name="Bellinzona G."/>
            <person name="Sabaneyeva E."/>
            <person name="Potekhin A."/>
            <person name="Serra V."/>
            <person name="Petroni G."/>
            <person name="Sassera D."/>
        </authorList>
    </citation>
    <scope>NUCLEOTIDE SEQUENCE [LARGE SCALE GENOMIC DNA]</scope>
    <source>
        <strain evidence="3 4">Sr 2-6</strain>
    </source>
</reference>